<dbReference type="InterPro" id="IPR056291">
    <property type="entry name" value="MORN_DRC7"/>
</dbReference>
<dbReference type="InterPro" id="IPR056290">
    <property type="entry name" value="CEPT76/DRC7_peptidase-like_dom"/>
</dbReference>
<dbReference type="PANTHER" id="PTHR35249:SF2">
    <property type="entry name" value="DYNEIN REGULATORY COMPLEX SUBUNIT 7"/>
    <property type="match status" value="1"/>
</dbReference>
<dbReference type="GO" id="GO:0048870">
    <property type="term" value="P:cell motility"/>
    <property type="evidence" value="ECO:0007669"/>
    <property type="project" value="TreeGrafter"/>
</dbReference>
<evidence type="ECO:0000313" key="4">
    <source>
        <dbReference type="EMBL" id="CDI74894.1"/>
    </source>
</evidence>
<keyword evidence="5" id="KW-1185">Reference proteome</keyword>
<gene>
    <name evidence="4" type="ORF">EPH_0036900</name>
</gene>
<sequence>MGSNAQNSKFRTRGGDDVGKFNIEMPKPLRFEELEKLVEERRKEREAQASLTNEETEDKKEEARDPLKDNRIHCWVLVRAGTRNVASDLFIDPPSGRIYEQKKSPFLSVHFLWNQENFWVNMRPKLKAQDLSFSLSNTRFFESALCMPPKPETRDTQLAEFGSDQKTQHLNADGLVRCLTFYSDTNRNLPEEIRSLYKHRRDGLEERIFWPISGRQVERYARGNPHALREVVTVYGERRELHFYKSRLDGLVKHVERFGVKISEGFDGRDDGLIEHSLKFEDISETNKDNESINHPQTNLCFVLRMHTTSTSTSSSSAAAAAATAAAAAAAGAAIISVESSVFL</sequence>
<accession>U6G8E6</accession>
<dbReference type="VEuPathDB" id="ToxoDB:EPH_0036900"/>
<dbReference type="Pfam" id="PF24667">
    <property type="entry name" value="MORN_DRC7"/>
    <property type="match status" value="1"/>
</dbReference>
<dbReference type="Proteomes" id="UP000018201">
    <property type="component" value="Unassembled WGS sequence"/>
</dbReference>
<evidence type="ECO:0000256" key="1">
    <source>
        <dbReference type="SAM" id="MobiDB-lite"/>
    </source>
</evidence>
<dbReference type="EMBL" id="HG690589">
    <property type="protein sequence ID" value="CDI74894.1"/>
    <property type="molecule type" value="Genomic_DNA"/>
</dbReference>
<evidence type="ECO:0000259" key="2">
    <source>
        <dbReference type="Pfam" id="PF24656"/>
    </source>
</evidence>
<dbReference type="Pfam" id="PF24656">
    <property type="entry name" value="CEPT76_peptidase"/>
    <property type="match status" value="1"/>
</dbReference>
<protein>
    <submittedName>
        <fullName evidence="4">Uncharacterized protein</fullName>
    </submittedName>
</protein>
<proteinExistence type="predicted"/>
<dbReference type="AlphaFoldDB" id="U6G8E6"/>
<reference evidence="4" key="1">
    <citation type="submission" date="2013-10" db="EMBL/GenBank/DDBJ databases">
        <title>Genomic analysis of the causative agents of coccidiosis in chickens.</title>
        <authorList>
            <person name="Reid A.J."/>
            <person name="Blake D."/>
            <person name="Billington K."/>
            <person name="Browne H."/>
            <person name="Dunn M."/>
            <person name="Hung S."/>
            <person name="Kawahara F."/>
            <person name="Miranda-Saavedra D."/>
            <person name="Mourier T."/>
            <person name="Nagra H."/>
            <person name="Otto T.D."/>
            <person name="Rawlings N."/>
            <person name="Sanchez A."/>
            <person name="Sanders M."/>
            <person name="Subramaniam C."/>
            <person name="Tay Y."/>
            <person name="Dear P."/>
            <person name="Doerig C."/>
            <person name="Gruber A."/>
            <person name="Parkinson J."/>
            <person name="Shirley M."/>
            <person name="Wan K.L."/>
            <person name="Berriman M."/>
            <person name="Tomley F."/>
            <person name="Pain A."/>
        </authorList>
    </citation>
    <scope>NUCLEOTIDE SEQUENCE [LARGE SCALE GENOMIC DNA]</scope>
    <source>
        <strain evidence="4">Houghton</strain>
    </source>
</reference>
<evidence type="ECO:0000313" key="5">
    <source>
        <dbReference type="Proteomes" id="UP000018201"/>
    </source>
</evidence>
<dbReference type="OrthoDB" id="10262874at2759"/>
<reference evidence="4" key="2">
    <citation type="submission" date="2013-10" db="EMBL/GenBank/DDBJ databases">
        <authorList>
            <person name="Aslett M."/>
        </authorList>
    </citation>
    <scope>NUCLEOTIDE SEQUENCE [LARGE SCALE GENOMIC DNA]</scope>
    <source>
        <strain evidence="4">Houghton</strain>
    </source>
</reference>
<dbReference type="InterPro" id="IPR033551">
    <property type="entry name" value="DRC7/lobo"/>
</dbReference>
<feature type="region of interest" description="Disordered" evidence="1">
    <location>
        <begin position="42"/>
        <end position="65"/>
    </location>
</feature>
<feature type="region of interest" description="Disordered" evidence="1">
    <location>
        <begin position="1"/>
        <end position="22"/>
    </location>
</feature>
<evidence type="ECO:0000259" key="3">
    <source>
        <dbReference type="Pfam" id="PF24667"/>
    </source>
</evidence>
<dbReference type="GO" id="GO:0031514">
    <property type="term" value="C:motile cilium"/>
    <property type="evidence" value="ECO:0007669"/>
    <property type="project" value="TreeGrafter"/>
</dbReference>
<feature type="domain" description="CEP76/DRC7 peptidase-like" evidence="2">
    <location>
        <begin position="70"/>
        <end position="141"/>
    </location>
</feature>
<name>U6G8E6_9EIME</name>
<organism evidence="4 5">
    <name type="scientific">Eimeria praecox</name>
    <dbReference type="NCBI Taxonomy" id="51316"/>
    <lineage>
        <taxon>Eukaryota</taxon>
        <taxon>Sar</taxon>
        <taxon>Alveolata</taxon>
        <taxon>Apicomplexa</taxon>
        <taxon>Conoidasida</taxon>
        <taxon>Coccidia</taxon>
        <taxon>Eucoccidiorida</taxon>
        <taxon>Eimeriorina</taxon>
        <taxon>Eimeriidae</taxon>
        <taxon>Eimeria</taxon>
    </lineage>
</organism>
<feature type="domain" description="Dynein regulatory complex subunit 7 MORN" evidence="3">
    <location>
        <begin position="168"/>
        <end position="299"/>
    </location>
</feature>
<dbReference type="PANTHER" id="PTHR35249">
    <property type="entry name" value="DYNEIN REGULATORY COMPLEX SUBUNIT 7"/>
    <property type="match status" value="1"/>
</dbReference>